<gene>
    <name evidence="2" type="ORF">M378DRAFT_17462</name>
</gene>
<evidence type="ECO:0000313" key="3">
    <source>
        <dbReference type="Proteomes" id="UP000054549"/>
    </source>
</evidence>
<name>A0A0C2WHA7_AMAMK</name>
<feature type="compositionally biased region" description="Polar residues" evidence="1">
    <location>
        <begin position="50"/>
        <end position="63"/>
    </location>
</feature>
<evidence type="ECO:0000313" key="2">
    <source>
        <dbReference type="EMBL" id="KIL56001.1"/>
    </source>
</evidence>
<proteinExistence type="predicted"/>
<sequence length="148" mass="17022">MSLSYPHASAEDLQATRRFVSVKAVQNIRSQKLALRDISHSRNRRRGHHWQQSSSRSFKNRQSGDMPRSPPTDPRGSDELKDDERLQELNEDHALTLESSDVEAPELPRIGDESFHPFSNELRVLDVLRRCDTDRPLKPRAIVSRGRS</sequence>
<reference evidence="2 3" key="1">
    <citation type="submission" date="2014-04" db="EMBL/GenBank/DDBJ databases">
        <title>Evolutionary Origins and Diversification of the Mycorrhizal Mutualists.</title>
        <authorList>
            <consortium name="DOE Joint Genome Institute"/>
            <consortium name="Mycorrhizal Genomics Consortium"/>
            <person name="Kohler A."/>
            <person name="Kuo A."/>
            <person name="Nagy L.G."/>
            <person name="Floudas D."/>
            <person name="Copeland A."/>
            <person name="Barry K.W."/>
            <person name="Cichocki N."/>
            <person name="Veneault-Fourrey C."/>
            <person name="LaButti K."/>
            <person name="Lindquist E.A."/>
            <person name="Lipzen A."/>
            <person name="Lundell T."/>
            <person name="Morin E."/>
            <person name="Murat C."/>
            <person name="Riley R."/>
            <person name="Ohm R."/>
            <person name="Sun H."/>
            <person name="Tunlid A."/>
            <person name="Henrissat B."/>
            <person name="Grigoriev I.V."/>
            <person name="Hibbett D.S."/>
            <person name="Martin F."/>
        </authorList>
    </citation>
    <scope>NUCLEOTIDE SEQUENCE [LARGE SCALE GENOMIC DNA]</scope>
    <source>
        <strain evidence="2 3">Koide BX008</strain>
    </source>
</reference>
<dbReference type="InParanoid" id="A0A0C2WHA7"/>
<dbReference type="Proteomes" id="UP000054549">
    <property type="component" value="Unassembled WGS sequence"/>
</dbReference>
<dbReference type="AlphaFoldDB" id="A0A0C2WHA7"/>
<keyword evidence="3" id="KW-1185">Reference proteome</keyword>
<organism evidence="2 3">
    <name type="scientific">Amanita muscaria (strain Koide BX008)</name>
    <dbReference type="NCBI Taxonomy" id="946122"/>
    <lineage>
        <taxon>Eukaryota</taxon>
        <taxon>Fungi</taxon>
        <taxon>Dikarya</taxon>
        <taxon>Basidiomycota</taxon>
        <taxon>Agaricomycotina</taxon>
        <taxon>Agaricomycetes</taxon>
        <taxon>Agaricomycetidae</taxon>
        <taxon>Agaricales</taxon>
        <taxon>Pluteineae</taxon>
        <taxon>Amanitaceae</taxon>
        <taxon>Amanita</taxon>
    </lineage>
</organism>
<dbReference type="EMBL" id="KN818455">
    <property type="protein sequence ID" value="KIL56001.1"/>
    <property type="molecule type" value="Genomic_DNA"/>
</dbReference>
<feature type="compositionally biased region" description="Basic and acidic residues" evidence="1">
    <location>
        <begin position="75"/>
        <end position="95"/>
    </location>
</feature>
<dbReference type="HOGENOM" id="CLU_1758341_0_0_1"/>
<accession>A0A0C2WHA7</accession>
<feature type="region of interest" description="Disordered" evidence="1">
    <location>
        <begin position="36"/>
        <end position="114"/>
    </location>
</feature>
<protein>
    <submittedName>
        <fullName evidence="2">Uncharacterized protein</fullName>
    </submittedName>
</protein>
<evidence type="ECO:0000256" key="1">
    <source>
        <dbReference type="SAM" id="MobiDB-lite"/>
    </source>
</evidence>